<dbReference type="EMBL" id="BSCH01000013">
    <property type="protein sequence ID" value="GLG90724.1"/>
    <property type="molecule type" value="Genomic_DNA"/>
</dbReference>
<dbReference type="Gene3D" id="3.40.50.360">
    <property type="match status" value="1"/>
</dbReference>
<dbReference type="InterPro" id="IPR029039">
    <property type="entry name" value="Flavoprotein-like_sf"/>
</dbReference>
<dbReference type="Pfam" id="PF12682">
    <property type="entry name" value="Flavodoxin_4"/>
    <property type="match status" value="1"/>
</dbReference>
<dbReference type="PANTHER" id="PTHR39201">
    <property type="entry name" value="EXPORTED PROTEIN-RELATED"/>
    <property type="match status" value="1"/>
</dbReference>
<dbReference type="AlphaFoldDB" id="A0A9W6FFW7"/>
<organism evidence="2 3">
    <name type="scientific">Sellimonas catena</name>
    <dbReference type="NCBI Taxonomy" id="2994035"/>
    <lineage>
        <taxon>Bacteria</taxon>
        <taxon>Bacillati</taxon>
        <taxon>Bacillota</taxon>
        <taxon>Clostridia</taxon>
        <taxon>Lachnospirales</taxon>
        <taxon>Lachnospiraceae</taxon>
        <taxon>Sellimonas</taxon>
    </lineage>
</organism>
<dbReference type="GO" id="GO:0016651">
    <property type="term" value="F:oxidoreductase activity, acting on NAD(P)H"/>
    <property type="evidence" value="ECO:0007669"/>
    <property type="project" value="UniProtKB-ARBA"/>
</dbReference>
<evidence type="ECO:0000313" key="3">
    <source>
        <dbReference type="Proteomes" id="UP001145094"/>
    </source>
</evidence>
<reference evidence="2" key="2">
    <citation type="submission" date="2022-11" db="EMBL/GenBank/DDBJ databases">
        <title>Draft genome sequence of Sellimonas catena strain 18CBH55.</title>
        <authorList>
            <person name="Hisatomi A."/>
            <person name="Ohkuma M."/>
            <person name="Sakamoto M."/>
        </authorList>
    </citation>
    <scope>NUCLEOTIDE SEQUENCE</scope>
    <source>
        <strain evidence="2">18CBH55</strain>
    </source>
</reference>
<gene>
    <name evidence="2" type="ORF">Selli2_21510</name>
</gene>
<name>A0A9W6FFW7_9FIRM</name>
<dbReference type="PANTHER" id="PTHR39201:SF1">
    <property type="entry name" value="FLAVODOXIN-LIKE DOMAIN-CONTAINING PROTEIN"/>
    <property type="match status" value="1"/>
</dbReference>
<proteinExistence type="predicted"/>
<evidence type="ECO:0000313" key="2">
    <source>
        <dbReference type="EMBL" id="GLG90724.1"/>
    </source>
</evidence>
<dbReference type="InterPro" id="IPR008254">
    <property type="entry name" value="Flavodoxin/NO_synth"/>
</dbReference>
<accession>A0A9W6FFW7</accession>
<comment type="caution">
    <text evidence="2">The sequence shown here is derived from an EMBL/GenBank/DDBJ whole genome shotgun (WGS) entry which is preliminary data.</text>
</comment>
<feature type="domain" description="Flavodoxin-like" evidence="1">
    <location>
        <begin position="36"/>
        <end position="106"/>
    </location>
</feature>
<dbReference type="GO" id="GO:0010181">
    <property type="term" value="F:FMN binding"/>
    <property type="evidence" value="ECO:0007669"/>
    <property type="project" value="InterPro"/>
</dbReference>
<dbReference type="Proteomes" id="UP001145094">
    <property type="component" value="Unassembled WGS sequence"/>
</dbReference>
<reference evidence="2" key="3">
    <citation type="journal article" date="2023" name="Int. J. Syst. Evol. Microbiol.">
        <title>Sellimonas catena sp. nov., isolated from human faeces.</title>
        <authorList>
            <person name="Hisatomi A."/>
            <person name="Ohkuma M."/>
            <person name="Sakamoto M."/>
        </authorList>
    </citation>
    <scope>NUCLEOTIDE SEQUENCE</scope>
    <source>
        <strain evidence="2">18CBH55</strain>
    </source>
</reference>
<dbReference type="RefSeq" id="WP_281845463.1">
    <property type="nucleotide sequence ID" value="NZ_BSCH01000013.1"/>
</dbReference>
<dbReference type="SUPFAM" id="SSF52218">
    <property type="entry name" value="Flavoproteins"/>
    <property type="match status" value="1"/>
</dbReference>
<reference evidence="2" key="1">
    <citation type="submission" date="2022-11" db="EMBL/GenBank/DDBJ databases">
        <title>Draft genome sequence of Sellimonas catena strain 18CBH55.</title>
        <authorList>
            <person name="Atsushi H."/>
            <person name="Moriya O."/>
            <person name="Mitsuo S."/>
        </authorList>
    </citation>
    <scope>NUCLEOTIDE SEQUENCE</scope>
    <source>
        <strain evidence="2">18CBH55</strain>
    </source>
</reference>
<protein>
    <recommendedName>
        <fullName evidence="1">Flavodoxin-like domain-containing protein</fullName>
    </recommendedName>
</protein>
<evidence type="ECO:0000259" key="1">
    <source>
        <dbReference type="Pfam" id="PF12682"/>
    </source>
</evidence>
<sequence>MKEAIDADVLKLTVADEKPTKSMFRFVWGGVQVYMKKKPQLAPYQVNLDEYDNIIIGTPCWFGTYAPAVNTFLSENQIKGKKIYLLVCNGGNMRNTWKNFHKALEGNEIVSELDLVYPIRKGIQDAKNKVNQWIKKAIK</sequence>